<dbReference type="Pfam" id="PF13480">
    <property type="entry name" value="Acetyltransf_6"/>
    <property type="match status" value="1"/>
</dbReference>
<dbReference type="RefSeq" id="WP_114510075.1">
    <property type="nucleotide sequence ID" value="NZ_QPMK01000003.1"/>
</dbReference>
<keyword evidence="3" id="KW-1185">Reference proteome</keyword>
<feature type="domain" description="BioF2-like acetyltransferase" evidence="1">
    <location>
        <begin position="211"/>
        <end position="350"/>
    </location>
</feature>
<dbReference type="EMBL" id="QPMK01000003">
    <property type="protein sequence ID" value="RDD67326.1"/>
    <property type="molecule type" value="Genomic_DNA"/>
</dbReference>
<dbReference type="GO" id="GO:0016740">
    <property type="term" value="F:transferase activity"/>
    <property type="evidence" value="ECO:0007669"/>
    <property type="project" value="UniProtKB-KW"/>
</dbReference>
<gene>
    <name evidence="2" type="ORF">DU478_06245</name>
</gene>
<evidence type="ECO:0000313" key="2">
    <source>
        <dbReference type="EMBL" id="RDD67326.1"/>
    </source>
</evidence>
<keyword evidence="2" id="KW-0808">Transferase</keyword>
<reference evidence="2 3" key="1">
    <citation type="submission" date="2018-07" db="EMBL/GenBank/DDBJ databases">
        <title>Thalassococcus profundi sp. nov., a marine bacterium isolated from deep seawater of Okinawa Trough.</title>
        <authorList>
            <person name="Yu M."/>
        </authorList>
    </citation>
    <scope>NUCLEOTIDE SEQUENCE [LARGE SCALE GENOMIC DNA]</scope>
    <source>
        <strain evidence="2 3">WRAS1</strain>
    </source>
</reference>
<accession>A0A369TWI4</accession>
<organism evidence="2 3">
    <name type="scientific">Thalassococcus profundi</name>
    <dbReference type="NCBI Taxonomy" id="2282382"/>
    <lineage>
        <taxon>Bacteria</taxon>
        <taxon>Pseudomonadati</taxon>
        <taxon>Pseudomonadota</taxon>
        <taxon>Alphaproteobacteria</taxon>
        <taxon>Rhodobacterales</taxon>
        <taxon>Roseobacteraceae</taxon>
        <taxon>Thalassococcus</taxon>
    </lineage>
</organism>
<dbReference type="AlphaFoldDB" id="A0A369TWI4"/>
<name>A0A369TWI4_9RHOB</name>
<dbReference type="OrthoDB" id="9808976at2"/>
<comment type="caution">
    <text evidence="2">The sequence shown here is derived from an EMBL/GenBank/DDBJ whole genome shotgun (WGS) entry which is preliminary data.</text>
</comment>
<evidence type="ECO:0000259" key="1">
    <source>
        <dbReference type="Pfam" id="PF13480"/>
    </source>
</evidence>
<dbReference type="Proteomes" id="UP000253977">
    <property type="component" value="Unassembled WGS sequence"/>
</dbReference>
<dbReference type="InterPro" id="IPR016181">
    <property type="entry name" value="Acyl_CoA_acyltransferase"/>
</dbReference>
<dbReference type="InterPro" id="IPR038740">
    <property type="entry name" value="BioF2-like_GNAT_dom"/>
</dbReference>
<protein>
    <submittedName>
        <fullName evidence="2">GNAT family N-acetyltransferase</fullName>
    </submittedName>
</protein>
<sequence length="411" mass="46650">MLDQSPVTQDAAARSAPQPVVDVIDAYEAFEALRPAWNALFARDPEATLFLSWAWLAEGLSENPRRWRIFVARNPHQLSQIVAVLPLRLRVHWSREREEFTTECDAAGRLLHSLWTGLLCDPDWEEAAMPALARAVAQTPWTELSLRYVRSTRRAEAFAAAFDPAEFRLSWKTYTVNAGATDNLVAPRLVLPLSFETWLQTAPSRGVQDLIRRTRRRYLDSGRWTLTRSDADTHERDREALLALWVAERGVKSGSDEAQALAEGFRSRLDLARRLGCLDLSVLWDGDTPVGAVAHLLDHDMDRMHLLLMGRDPGDAPGAPELILIPESIRWGIDQGFDRYEFGAGDQPWKFAFGAQRREMRYFALRRRAAPRAFALDRLCLPDAVERVAEMVRMGKTERAQQGLDQLKQLV</sequence>
<evidence type="ECO:0000313" key="3">
    <source>
        <dbReference type="Proteomes" id="UP000253977"/>
    </source>
</evidence>
<proteinExistence type="predicted"/>
<dbReference type="SUPFAM" id="SSF55729">
    <property type="entry name" value="Acyl-CoA N-acyltransferases (Nat)"/>
    <property type="match status" value="1"/>
</dbReference>